<evidence type="ECO:0000259" key="3">
    <source>
        <dbReference type="Pfam" id="PF20152"/>
    </source>
</evidence>
<feature type="domain" description="DUF6534" evidence="3">
    <location>
        <begin position="171"/>
        <end position="256"/>
    </location>
</feature>
<dbReference type="RefSeq" id="XP_007770685.1">
    <property type="nucleotide sequence ID" value="XM_007772495.1"/>
</dbReference>
<keyword evidence="5" id="KW-1185">Reference proteome</keyword>
<dbReference type="KEGG" id="cput:CONPUDRAFT_155633"/>
<organism evidence="4 5">
    <name type="scientific">Coniophora puteana (strain RWD-64-598)</name>
    <name type="common">Brown rot fungus</name>
    <dbReference type="NCBI Taxonomy" id="741705"/>
    <lineage>
        <taxon>Eukaryota</taxon>
        <taxon>Fungi</taxon>
        <taxon>Dikarya</taxon>
        <taxon>Basidiomycota</taxon>
        <taxon>Agaricomycotina</taxon>
        <taxon>Agaricomycetes</taxon>
        <taxon>Agaricomycetidae</taxon>
        <taxon>Boletales</taxon>
        <taxon>Coniophorineae</taxon>
        <taxon>Coniophoraceae</taxon>
        <taxon>Coniophora</taxon>
    </lineage>
</organism>
<dbReference type="GeneID" id="19203486"/>
<feature type="region of interest" description="Disordered" evidence="1">
    <location>
        <begin position="311"/>
        <end position="339"/>
    </location>
</feature>
<protein>
    <recommendedName>
        <fullName evidence="3">DUF6534 domain-containing protein</fullName>
    </recommendedName>
</protein>
<dbReference type="OMA" id="CFQTGNI"/>
<gene>
    <name evidence="4" type="ORF">CONPUDRAFT_155633</name>
</gene>
<evidence type="ECO:0000313" key="4">
    <source>
        <dbReference type="EMBL" id="EIW78935.1"/>
    </source>
</evidence>
<proteinExistence type="predicted"/>
<dbReference type="EMBL" id="JH711581">
    <property type="protein sequence ID" value="EIW78935.1"/>
    <property type="molecule type" value="Genomic_DNA"/>
</dbReference>
<feature type="transmembrane region" description="Helical" evidence="2">
    <location>
        <begin position="124"/>
        <end position="143"/>
    </location>
</feature>
<dbReference type="PANTHER" id="PTHR40465:SF1">
    <property type="entry name" value="DUF6534 DOMAIN-CONTAINING PROTEIN"/>
    <property type="match status" value="1"/>
</dbReference>
<dbReference type="Proteomes" id="UP000053558">
    <property type="component" value="Unassembled WGS sequence"/>
</dbReference>
<dbReference type="AlphaFoldDB" id="A0A5M3MJV1"/>
<evidence type="ECO:0000256" key="2">
    <source>
        <dbReference type="SAM" id="Phobius"/>
    </source>
</evidence>
<name>A0A5M3MJV1_CONPW</name>
<sequence length="339" mass="37731">MATCDVPTDILQMLIPHILGDELNWALYGILIVQLYTYHVSPFSDPLIVKICVYIVFLIETVQTGVASHDSWEVLVYSWGCAGDVFLVYTETLTEIILPSLVGALVECFYAWRIWIIGHSLVQSILVASLAVLQFIAALVSGIKESQVVSKDTTRASDLLKYITVWSALMTLCDVVIFILMSYHLARRRTGVRKTDKIIGELIRIIVETGMASAVTWLVFLSLFWAYKDNHFEVTPAILGSKIYSNSLLVILNNRRKYSDPRLASLSMPPRTRRQPSDTEDLQNATNTSTFDAVRGGDQIVMFDFATAKKEKPSRPATAPPSVNSDSATAHEMFVVGSS</sequence>
<keyword evidence="2" id="KW-1133">Transmembrane helix</keyword>
<dbReference type="InterPro" id="IPR045339">
    <property type="entry name" value="DUF6534"/>
</dbReference>
<feature type="region of interest" description="Disordered" evidence="1">
    <location>
        <begin position="262"/>
        <end position="289"/>
    </location>
</feature>
<dbReference type="PANTHER" id="PTHR40465">
    <property type="entry name" value="CHROMOSOME 1, WHOLE GENOME SHOTGUN SEQUENCE"/>
    <property type="match status" value="1"/>
</dbReference>
<comment type="caution">
    <text evidence="4">The sequence shown here is derived from an EMBL/GenBank/DDBJ whole genome shotgun (WGS) entry which is preliminary data.</text>
</comment>
<feature type="transmembrane region" description="Helical" evidence="2">
    <location>
        <begin position="163"/>
        <end position="185"/>
    </location>
</feature>
<evidence type="ECO:0000256" key="1">
    <source>
        <dbReference type="SAM" id="MobiDB-lite"/>
    </source>
</evidence>
<dbReference type="OrthoDB" id="2971182at2759"/>
<reference evidence="5" key="1">
    <citation type="journal article" date="2012" name="Science">
        <title>The Paleozoic origin of enzymatic lignin decomposition reconstructed from 31 fungal genomes.</title>
        <authorList>
            <person name="Floudas D."/>
            <person name="Binder M."/>
            <person name="Riley R."/>
            <person name="Barry K."/>
            <person name="Blanchette R.A."/>
            <person name="Henrissat B."/>
            <person name="Martinez A.T."/>
            <person name="Otillar R."/>
            <person name="Spatafora J.W."/>
            <person name="Yadav J.S."/>
            <person name="Aerts A."/>
            <person name="Benoit I."/>
            <person name="Boyd A."/>
            <person name="Carlson A."/>
            <person name="Copeland A."/>
            <person name="Coutinho P.M."/>
            <person name="de Vries R.P."/>
            <person name="Ferreira P."/>
            <person name="Findley K."/>
            <person name="Foster B."/>
            <person name="Gaskell J."/>
            <person name="Glotzer D."/>
            <person name="Gorecki P."/>
            <person name="Heitman J."/>
            <person name="Hesse C."/>
            <person name="Hori C."/>
            <person name="Igarashi K."/>
            <person name="Jurgens J.A."/>
            <person name="Kallen N."/>
            <person name="Kersten P."/>
            <person name="Kohler A."/>
            <person name="Kuees U."/>
            <person name="Kumar T.K.A."/>
            <person name="Kuo A."/>
            <person name="LaButti K."/>
            <person name="Larrondo L.F."/>
            <person name="Lindquist E."/>
            <person name="Ling A."/>
            <person name="Lombard V."/>
            <person name="Lucas S."/>
            <person name="Lundell T."/>
            <person name="Martin R."/>
            <person name="McLaughlin D.J."/>
            <person name="Morgenstern I."/>
            <person name="Morin E."/>
            <person name="Murat C."/>
            <person name="Nagy L.G."/>
            <person name="Nolan M."/>
            <person name="Ohm R.A."/>
            <person name="Patyshakuliyeva A."/>
            <person name="Rokas A."/>
            <person name="Ruiz-Duenas F.J."/>
            <person name="Sabat G."/>
            <person name="Salamov A."/>
            <person name="Samejima M."/>
            <person name="Schmutz J."/>
            <person name="Slot J.C."/>
            <person name="St John F."/>
            <person name="Stenlid J."/>
            <person name="Sun H."/>
            <person name="Sun S."/>
            <person name="Syed K."/>
            <person name="Tsang A."/>
            <person name="Wiebenga A."/>
            <person name="Young D."/>
            <person name="Pisabarro A."/>
            <person name="Eastwood D.C."/>
            <person name="Martin F."/>
            <person name="Cullen D."/>
            <person name="Grigoriev I.V."/>
            <person name="Hibbett D.S."/>
        </authorList>
    </citation>
    <scope>NUCLEOTIDE SEQUENCE [LARGE SCALE GENOMIC DNA]</scope>
    <source>
        <strain evidence="5">RWD-64-598 SS2</strain>
    </source>
</reference>
<keyword evidence="2" id="KW-0812">Transmembrane</keyword>
<keyword evidence="2" id="KW-0472">Membrane</keyword>
<accession>A0A5M3MJV1</accession>
<feature type="transmembrane region" description="Helical" evidence="2">
    <location>
        <begin position="205"/>
        <end position="227"/>
    </location>
</feature>
<dbReference type="Pfam" id="PF20152">
    <property type="entry name" value="DUF6534"/>
    <property type="match status" value="1"/>
</dbReference>
<evidence type="ECO:0000313" key="5">
    <source>
        <dbReference type="Proteomes" id="UP000053558"/>
    </source>
</evidence>